<keyword evidence="3" id="KW-1185">Reference proteome</keyword>
<evidence type="ECO:0000313" key="3">
    <source>
        <dbReference type="Proteomes" id="UP001612915"/>
    </source>
</evidence>
<keyword evidence="1" id="KW-0812">Transmembrane</keyword>
<dbReference type="InterPro" id="IPR019681">
    <property type="entry name" value="DUF2530"/>
</dbReference>
<dbReference type="Proteomes" id="UP001612915">
    <property type="component" value="Unassembled WGS sequence"/>
</dbReference>
<dbReference type="Pfam" id="PF10745">
    <property type="entry name" value="DUF2530"/>
    <property type="match status" value="1"/>
</dbReference>
<accession>A0ABW8AH04</accession>
<sequence length="91" mass="9876">MTSTPSDPRGEAPLPGVKTAPVDGSLPYSAQRPPVAVGTLIWLVLLVVTFLDRENLRHDGHGWWVWTCLAGVVLGVVGFAMVHNMTRDDRA</sequence>
<feature type="transmembrane region" description="Helical" evidence="1">
    <location>
        <begin position="35"/>
        <end position="51"/>
    </location>
</feature>
<dbReference type="RefSeq" id="WP_398273854.1">
    <property type="nucleotide sequence ID" value="NZ_JBITLV010000001.1"/>
</dbReference>
<reference evidence="2 3" key="1">
    <citation type="submission" date="2024-10" db="EMBL/GenBank/DDBJ databases">
        <title>The Natural Products Discovery Center: Release of the First 8490 Sequenced Strains for Exploring Actinobacteria Biosynthetic Diversity.</title>
        <authorList>
            <person name="Kalkreuter E."/>
            <person name="Kautsar S.A."/>
            <person name="Yang D."/>
            <person name="Bader C.D."/>
            <person name="Teijaro C.N."/>
            <person name="Fluegel L."/>
            <person name="Davis C.M."/>
            <person name="Simpson J.R."/>
            <person name="Lauterbach L."/>
            <person name="Steele A.D."/>
            <person name="Gui C."/>
            <person name="Meng S."/>
            <person name="Li G."/>
            <person name="Viehrig K."/>
            <person name="Ye F."/>
            <person name="Su P."/>
            <person name="Kiefer A.F."/>
            <person name="Nichols A."/>
            <person name="Cepeda A.J."/>
            <person name="Yan W."/>
            <person name="Fan B."/>
            <person name="Jiang Y."/>
            <person name="Adhikari A."/>
            <person name="Zheng C.-J."/>
            <person name="Schuster L."/>
            <person name="Cowan T.M."/>
            <person name="Smanski M.J."/>
            <person name="Chevrette M.G."/>
            <person name="De Carvalho L.P.S."/>
            <person name="Shen B."/>
        </authorList>
    </citation>
    <scope>NUCLEOTIDE SEQUENCE [LARGE SCALE GENOMIC DNA]</scope>
    <source>
        <strain evidence="2 3">NPDC049639</strain>
    </source>
</reference>
<keyword evidence="1" id="KW-0472">Membrane</keyword>
<feature type="transmembrane region" description="Helical" evidence="1">
    <location>
        <begin position="63"/>
        <end position="82"/>
    </location>
</feature>
<evidence type="ECO:0000313" key="2">
    <source>
        <dbReference type="EMBL" id="MFI7585634.1"/>
    </source>
</evidence>
<dbReference type="EMBL" id="JBITLV010000001">
    <property type="protein sequence ID" value="MFI7585634.1"/>
    <property type="molecule type" value="Genomic_DNA"/>
</dbReference>
<comment type="caution">
    <text evidence="2">The sequence shown here is derived from an EMBL/GenBank/DDBJ whole genome shotgun (WGS) entry which is preliminary data.</text>
</comment>
<organism evidence="2 3">
    <name type="scientific">Spongisporangium articulatum</name>
    <dbReference type="NCBI Taxonomy" id="3362603"/>
    <lineage>
        <taxon>Bacteria</taxon>
        <taxon>Bacillati</taxon>
        <taxon>Actinomycetota</taxon>
        <taxon>Actinomycetes</taxon>
        <taxon>Kineosporiales</taxon>
        <taxon>Kineosporiaceae</taxon>
        <taxon>Spongisporangium</taxon>
    </lineage>
</organism>
<evidence type="ECO:0000256" key="1">
    <source>
        <dbReference type="SAM" id="Phobius"/>
    </source>
</evidence>
<keyword evidence="1" id="KW-1133">Transmembrane helix</keyword>
<protein>
    <submittedName>
        <fullName evidence="2">DUF2530 domain-containing protein</fullName>
    </submittedName>
</protein>
<name>A0ABW8AH04_9ACTN</name>
<gene>
    <name evidence="2" type="ORF">ACIB24_01000</name>
</gene>
<proteinExistence type="predicted"/>